<feature type="active site" description="Proton donor" evidence="6">
    <location>
        <position position="336"/>
    </location>
</feature>
<evidence type="ECO:0000256" key="3">
    <source>
        <dbReference type="ARBA" id="ARBA00012663"/>
    </source>
</evidence>
<dbReference type="Gene3D" id="3.30.379.10">
    <property type="entry name" value="Chitobiase/beta-hexosaminidase domain 2-like"/>
    <property type="match status" value="1"/>
</dbReference>
<dbReference type="SUPFAM" id="SSF55545">
    <property type="entry name" value="beta-N-acetylhexosaminidase-like domain"/>
    <property type="match status" value="1"/>
</dbReference>
<evidence type="ECO:0000256" key="2">
    <source>
        <dbReference type="ARBA" id="ARBA00006285"/>
    </source>
</evidence>
<dbReference type="InterPro" id="IPR026876">
    <property type="entry name" value="Fn3_assoc_repeat"/>
</dbReference>
<dbReference type="InterPro" id="IPR000421">
    <property type="entry name" value="FA58C"/>
</dbReference>
<protein>
    <recommendedName>
        <fullName evidence="3">beta-N-acetylhexosaminidase</fullName>
        <ecNumber evidence="3">3.2.1.52</ecNumber>
    </recommendedName>
</protein>
<dbReference type="InterPro" id="IPR025705">
    <property type="entry name" value="Beta_hexosaminidase_sua/sub"/>
</dbReference>
<dbReference type="Pfam" id="PF00754">
    <property type="entry name" value="F5_F8_type_C"/>
    <property type="match status" value="1"/>
</dbReference>
<comment type="caution">
    <text evidence="8">The sequence shown here is derived from an EMBL/GenBank/DDBJ whole genome shotgun (WGS) entry which is preliminary data.</text>
</comment>
<keyword evidence="5" id="KW-0326">Glycosidase</keyword>
<comment type="catalytic activity">
    <reaction evidence="1">
        <text>Hydrolysis of terminal non-reducing N-acetyl-D-hexosamine residues in N-acetyl-beta-D-hexosaminides.</text>
        <dbReference type="EC" id="3.2.1.52"/>
    </reaction>
</comment>
<comment type="similarity">
    <text evidence="2">Belongs to the glycosyl hydrolase 20 family.</text>
</comment>
<dbReference type="GO" id="GO:0004563">
    <property type="term" value="F:beta-N-acetylhexosaminidase activity"/>
    <property type="evidence" value="ECO:0007669"/>
    <property type="project" value="UniProtKB-EC"/>
</dbReference>
<dbReference type="GO" id="GO:0030203">
    <property type="term" value="P:glycosaminoglycan metabolic process"/>
    <property type="evidence" value="ECO:0007669"/>
    <property type="project" value="TreeGrafter"/>
</dbReference>
<dbReference type="InterPro" id="IPR015883">
    <property type="entry name" value="Glyco_hydro_20_cat"/>
</dbReference>
<accession>A0A0F5JJG7</accession>
<reference evidence="8 9" key="1">
    <citation type="submission" date="2013-04" db="EMBL/GenBank/DDBJ databases">
        <title>The Genome Sequence of Parabacteroides gordonii DSM 23371.</title>
        <authorList>
            <consortium name="The Broad Institute Genomics Platform"/>
            <person name="Earl A."/>
            <person name="Ward D."/>
            <person name="Feldgarden M."/>
            <person name="Gevers D."/>
            <person name="Martens E."/>
            <person name="Sakamoto M."/>
            <person name="Benno Y."/>
            <person name="Suzuki N."/>
            <person name="Matsunaga N."/>
            <person name="Koshihara K."/>
            <person name="Seki M."/>
            <person name="Komiya H."/>
            <person name="Walker B."/>
            <person name="Young S."/>
            <person name="Zeng Q."/>
            <person name="Gargeya S."/>
            <person name="Fitzgerald M."/>
            <person name="Haas B."/>
            <person name="Abouelleil A."/>
            <person name="Allen A.W."/>
            <person name="Alvarado L."/>
            <person name="Arachchi H.M."/>
            <person name="Berlin A.M."/>
            <person name="Chapman S.B."/>
            <person name="Gainer-Dewar J."/>
            <person name="Goldberg J."/>
            <person name="Griggs A."/>
            <person name="Gujja S."/>
            <person name="Hansen M."/>
            <person name="Howarth C."/>
            <person name="Imamovic A."/>
            <person name="Ireland A."/>
            <person name="Larimer J."/>
            <person name="McCowan C."/>
            <person name="Murphy C."/>
            <person name="Pearson M."/>
            <person name="Poon T.W."/>
            <person name="Priest M."/>
            <person name="Roberts A."/>
            <person name="Saif S."/>
            <person name="Shea T."/>
            <person name="Sisk P."/>
            <person name="Sykes S."/>
            <person name="Wortman J."/>
            <person name="Nusbaum C."/>
            <person name="Birren B."/>
        </authorList>
    </citation>
    <scope>NUCLEOTIDE SEQUENCE [LARGE SCALE GENOMIC DNA]</scope>
    <source>
        <strain evidence="8 9">MS-1</strain>
    </source>
</reference>
<dbReference type="Gene3D" id="2.60.120.260">
    <property type="entry name" value="Galactose-binding domain-like"/>
    <property type="match status" value="1"/>
</dbReference>
<dbReference type="SUPFAM" id="SSF49785">
    <property type="entry name" value="Galactose-binding domain-like"/>
    <property type="match status" value="1"/>
</dbReference>
<organism evidence="8 9">
    <name type="scientific">Parabacteroides gordonii MS-1 = DSM 23371</name>
    <dbReference type="NCBI Taxonomy" id="1203610"/>
    <lineage>
        <taxon>Bacteria</taxon>
        <taxon>Pseudomonadati</taxon>
        <taxon>Bacteroidota</taxon>
        <taxon>Bacteroidia</taxon>
        <taxon>Bacteroidales</taxon>
        <taxon>Tannerellaceae</taxon>
        <taxon>Parabacteroides</taxon>
    </lineage>
</organism>
<dbReference type="STRING" id="1203610.HMPREF1536_01722"/>
<evidence type="ECO:0000256" key="6">
    <source>
        <dbReference type="PIRSR" id="PIRSR625705-1"/>
    </source>
</evidence>
<dbReference type="PANTHER" id="PTHR22600:SF57">
    <property type="entry name" value="BETA-N-ACETYLHEXOSAMINIDASE"/>
    <property type="match status" value="1"/>
</dbReference>
<dbReference type="InterPro" id="IPR029018">
    <property type="entry name" value="Hex-like_dom2"/>
</dbReference>
<dbReference type="EMBL" id="AQHW01000011">
    <property type="protein sequence ID" value="KKB57913.1"/>
    <property type="molecule type" value="Genomic_DNA"/>
</dbReference>
<evidence type="ECO:0000313" key="9">
    <source>
        <dbReference type="Proteomes" id="UP000033035"/>
    </source>
</evidence>
<evidence type="ECO:0000259" key="7">
    <source>
        <dbReference type="PROSITE" id="PS50022"/>
    </source>
</evidence>
<dbReference type="PATRIC" id="fig|1203610.3.peg.1768"/>
<dbReference type="RefSeq" id="WP_028726613.1">
    <property type="nucleotide sequence ID" value="NZ_AUAE01000009.1"/>
</dbReference>
<proteinExistence type="inferred from homology"/>
<evidence type="ECO:0000256" key="5">
    <source>
        <dbReference type="ARBA" id="ARBA00023295"/>
    </source>
</evidence>
<dbReference type="Gene3D" id="3.20.20.80">
    <property type="entry name" value="Glycosidases"/>
    <property type="match status" value="1"/>
</dbReference>
<dbReference type="Pfam" id="PF02838">
    <property type="entry name" value="Glyco_hydro_20b"/>
    <property type="match status" value="1"/>
</dbReference>
<dbReference type="Proteomes" id="UP000033035">
    <property type="component" value="Unassembled WGS sequence"/>
</dbReference>
<dbReference type="AlphaFoldDB" id="A0A0F5JJG7"/>
<feature type="domain" description="F5/8 type C" evidence="7">
    <location>
        <begin position="674"/>
        <end position="750"/>
    </location>
</feature>
<dbReference type="GO" id="GO:0016020">
    <property type="term" value="C:membrane"/>
    <property type="evidence" value="ECO:0007669"/>
    <property type="project" value="TreeGrafter"/>
</dbReference>
<dbReference type="GO" id="GO:0005975">
    <property type="term" value="P:carbohydrate metabolic process"/>
    <property type="evidence" value="ECO:0007669"/>
    <property type="project" value="InterPro"/>
</dbReference>
<dbReference type="CDD" id="cd06563">
    <property type="entry name" value="GH20_chitobiase-like"/>
    <property type="match status" value="1"/>
</dbReference>
<gene>
    <name evidence="8" type="ORF">HMPREF1536_01722</name>
</gene>
<sequence length="778" mass="86090">MDIRIKVLALLSAVVLLIISCSPQKPASGNYEVVPLPKQIAIKQGNPFLLTGKTSIVYPLGDSALSHNAQLLSGYIEEATGFRLQVKEEGGASGKLIRLLTDKQIKEKEGYRLVVTENTVEVAGSTPAGIFYGMQTLRKSLPVCDRIPIELPAAAVNDHPRFAYRGMMLDVGRHFFTVDSVKRFIDMLALHNVNTMHWHLTDDQGWRIEIKKYPRLTEVGSIRKETVIGRNTDGYDGKPYGGFYTQDEIRDVIAYAAERYITIIPEIDLPGHMSAALASYPELGCTGGPYEVGTRWGVKDDVLCAGNNQTLSFVEDVLAEVIDLFPSEYIHVGGDECPKVRWEKCPKCQVRIKAEGLKADKKHTAENRLQSYVMTRIERFVNSKGRQIIGWDEILEGGLAPQATVMSWRGMGGGIEAARQKHPVIMSPNGFVYFDFYQTDRVEEEPLANGGYLPVEKVYSFEPVPADQLTAEEQKYIVGAQANLWSEYMTTYKQVEYMTLPRMAALAEVQWLNPGQKDFSGFMSRLFRFVKLYDRIGYNYARHIEDVQAAFTPVPEEGSLKAELTAPGSDYRIVYTVDGSDPASGSTTYEAPLKLAPGTILKARVIREGQPGRVFTEQVNEGLSVLHPVSLLTKPSGRYAFNGGPELTDGLFGNTNYKTGRWLGFIGNDLEAVIDLGTSRKISEVTFHSLVMKRDGIWDAAGISVHISDDGKTFREITSAAIPSEGNAGADGIKTHTTGFAQVDARYVKVFIRSACVPEGTKNAGQSAFLFIDEIIIK</sequence>
<name>A0A0F5JJG7_9BACT</name>
<dbReference type="InterPro" id="IPR008979">
    <property type="entry name" value="Galactose-bd-like_sf"/>
</dbReference>
<keyword evidence="9" id="KW-1185">Reference proteome</keyword>
<dbReference type="Pfam" id="PF13287">
    <property type="entry name" value="Fn3_assoc"/>
    <property type="match status" value="1"/>
</dbReference>
<evidence type="ECO:0000313" key="8">
    <source>
        <dbReference type="EMBL" id="KKB57913.1"/>
    </source>
</evidence>
<dbReference type="SUPFAM" id="SSF51445">
    <property type="entry name" value="(Trans)glycosidases"/>
    <property type="match status" value="1"/>
</dbReference>
<dbReference type="Pfam" id="PF00728">
    <property type="entry name" value="Glyco_hydro_20"/>
    <property type="match status" value="1"/>
</dbReference>
<dbReference type="InterPro" id="IPR017853">
    <property type="entry name" value="GH"/>
</dbReference>
<dbReference type="PRINTS" id="PR00738">
    <property type="entry name" value="GLHYDRLASE20"/>
</dbReference>
<dbReference type="PANTHER" id="PTHR22600">
    <property type="entry name" value="BETA-HEXOSAMINIDASE"/>
    <property type="match status" value="1"/>
</dbReference>
<evidence type="ECO:0000256" key="4">
    <source>
        <dbReference type="ARBA" id="ARBA00022801"/>
    </source>
</evidence>
<dbReference type="PROSITE" id="PS51257">
    <property type="entry name" value="PROKAR_LIPOPROTEIN"/>
    <property type="match status" value="1"/>
</dbReference>
<dbReference type="InterPro" id="IPR015882">
    <property type="entry name" value="HEX_bac_N"/>
</dbReference>
<dbReference type="PROSITE" id="PS50022">
    <property type="entry name" value="FA58C_3"/>
    <property type="match status" value="1"/>
</dbReference>
<keyword evidence="4" id="KW-0378">Hydrolase</keyword>
<evidence type="ECO:0000256" key="1">
    <source>
        <dbReference type="ARBA" id="ARBA00001231"/>
    </source>
</evidence>
<dbReference type="EC" id="3.2.1.52" evidence="3"/>
<dbReference type="HOGENOM" id="CLU_007082_5_0_10"/>